<gene>
    <name evidence="7" type="ORF">LV92_02361</name>
</gene>
<dbReference type="Gene3D" id="3.40.50.1220">
    <property type="entry name" value="TPP-binding domain"/>
    <property type="match status" value="1"/>
</dbReference>
<accession>A0A327R769</accession>
<dbReference type="PANTHER" id="PTHR18968:SF9">
    <property type="entry name" value="3D-(3,5_4)-TRIHYDROXYCYCLOHEXANE-1,2-DIONE HYDROLASE"/>
    <property type="match status" value="1"/>
</dbReference>
<dbReference type="InterPro" id="IPR012000">
    <property type="entry name" value="Thiamin_PyroP_enz_cen_dom"/>
</dbReference>
<dbReference type="GO" id="GO:0009099">
    <property type="term" value="P:L-valine biosynthetic process"/>
    <property type="evidence" value="ECO:0007669"/>
    <property type="project" value="TreeGrafter"/>
</dbReference>
<evidence type="ECO:0000256" key="3">
    <source>
        <dbReference type="RuleBase" id="RU362132"/>
    </source>
</evidence>
<evidence type="ECO:0000256" key="1">
    <source>
        <dbReference type="ARBA" id="ARBA00007812"/>
    </source>
</evidence>
<dbReference type="InterPro" id="IPR011766">
    <property type="entry name" value="TPP_enzyme_TPP-bd"/>
</dbReference>
<dbReference type="InterPro" id="IPR045229">
    <property type="entry name" value="TPP_enz"/>
</dbReference>
<dbReference type="GO" id="GO:0030976">
    <property type="term" value="F:thiamine pyrophosphate binding"/>
    <property type="evidence" value="ECO:0007669"/>
    <property type="project" value="InterPro"/>
</dbReference>
<dbReference type="RefSeq" id="WP_111623826.1">
    <property type="nucleotide sequence ID" value="NZ_QLLN01000004.1"/>
</dbReference>
<dbReference type="InterPro" id="IPR012001">
    <property type="entry name" value="Thiamin_PyroP_enz_TPP-bd_dom"/>
</dbReference>
<dbReference type="Pfam" id="PF00205">
    <property type="entry name" value="TPP_enzyme_M"/>
    <property type="match status" value="1"/>
</dbReference>
<dbReference type="Gene3D" id="3.40.50.970">
    <property type="match status" value="2"/>
</dbReference>
<reference evidence="7 8" key="1">
    <citation type="submission" date="2018-06" db="EMBL/GenBank/DDBJ databases">
        <title>Genomic Encyclopedia of Archaeal and Bacterial Type Strains, Phase II (KMG-II): from individual species to whole genera.</title>
        <authorList>
            <person name="Goeker M."/>
        </authorList>
    </citation>
    <scope>NUCLEOTIDE SEQUENCE [LARGE SCALE GENOMIC DNA]</scope>
    <source>
        <strain evidence="7 8">DSM 23522</strain>
    </source>
</reference>
<evidence type="ECO:0000313" key="8">
    <source>
        <dbReference type="Proteomes" id="UP000249696"/>
    </source>
</evidence>
<dbReference type="GO" id="GO:0003984">
    <property type="term" value="F:acetolactate synthase activity"/>
    <property type="evidence" value="ECO:0007669"/>
    <property type="project" value="TreeGrafter"/>
</dbReference>
<dbReference type="GO" id="GO:0005948">
    <property type="term" value="C:acetolactate synthase complex"/>
    <property type="evidence" value="ECO:0007669"/>
    <property type="project" value="TreeGrafter"/>
</dbReference>
<dbReference type="CDD" id="cd07035">
    <property type="entry name" value="TPP_PYR_POX_like"/>
    <property type="match status" value="1"/>
</dbReference>
<keyword evidence="8" id="KW-1185">Reference proteome</keyword>
<dbReference type="InterPro" id="IPR029061">
    <property type="entry name" value="THDP-binding"/>
</dbReference>
<comment type="similarity">
    <text evidence="1 3">Belongs to the TPP enzyme family.</text>
</comment>
<evidence type="ECO:0000313" key="7">
    <source>
        <dbReference type="EMBL" id="RAJ11433.1"/>
    </source>
</evidence>
<feature type="domain" description="Thiamine pyrophosphate enzyme N-terminal TPP-binding" evidence="6">
    <location>
        <begin position="36"/>
        <end position="129"/>
    </location>
</feature>
<dbReference type="NCBIfam" id="TIGR04377">
    <property type="entry name" value="myo_inos_iolD"/>
    <property type="match status" value="1"/>
</dbReference>
<keyword evidence="2 3" id="KW-0786">Thiamine pyrophosphate</keyword>
<dbReference type="SUPFAM" id="SSF52467">
    <property type="entry name" value="DHS-like NAD/FAD-binding domain"/>
    <property type="match status" value="1"/>
</dbReference>
<protein>
    <submittedName>
        <fullName evidence="7">3D-(3,5/4)-trihydroxycyclohexane-1,2-dione acylhydrolase (Decyclizing)</fullName>
    </submittedName>
</protein>
<dbReference type="InterPro" id="IPR030817">
    <property type="entry name" value="Myo_inos_IolD"/>
</dbReference>
<keyword evidence="7" id="KW-0378">Hydrolase</keyword>
<dbReference type="GO" id="GO:0000287">
    <property type="term" value="F:magnesium ion binding"/>
    <property type="evidence" value="ECO:0007669"/>
    <property type="project" value="InterPro"/>
</dbReference>
<dbReference type="EMBL" id="QLLN01000004">
    <property type="protein sequence ID" value="RAJ11433.1"/>
    <property type="molecule type" value="Genomic_DNA"/>
</dbReference>
<evidence type="ECO:0000259" key="4">
    <source>
        <dbReference type="Pfam" id="PF00205"/>
    </source>
</evidence>
<dbReference type="PROSITE" id="PS00187">
    <property type="entry name" value="TPP_ENZYMES"/>
    <property type="match status" value="1"/>
</dbReference>
<evidence type="ECO:0000259" key="5">
    <source>
        <dbReference type="Pfam" id="PF02775"/>
    </source>
</evidence>
<dbReference type="Pfam" id="PF02775">
    <property type="entry name" value="TPP_enzyme_C"/>
    <property type="match status" value="1"/>
</dbReference>
<dbReference type="SUPFAM" id="SSF52518">
    <property type="entry name" value="Thiamin diphosphate-binding fold (THDP-binding)"/>
    <property type="match status" value="2"/>
</dbReference>
<evidence type="ECO:0000259" key="6">
    <source>
        <dbReference type="Pfam" id="PF02776"/>
    </source>
</evidence>
<comment type="caution">
    <text evidence="7">The sequence shown here is derived from an EMBL/GenBank/DDBJ whole genome shotgun (WGS) entry which is preliminary data.</text>
</comment>
<dbReference type="Proteomes" id="UP000249696">
    <property type="component" value="Unassembled WGS sequence"/>
</dbReference>
<dbReference type="GO" id="GO:0019310">
    <property type="term" value="P:inositol catabolic process"/>
    <property type="evidence" value="ECO:0007669"/>
    <property type="project" value="InterPro"/>
</dbReference>
<feature type="domain" description="Thiamine pyrophosphate enzyme TPP-binding" evidence="5">
    <location>
        <begin position="415"/>
        <end position="573"/>
    </location>
</feature>
<evidence type="ECO:0000256" key="2">
    <source>
        <dbReference type="ARBA" id="ARBA00023052"/>
    </source>
</evidence>
<dbReference type="AlphaFoldDB" id="A0A327R769"/>
<dbReference type="GO" id="GO:0009097">
    <property type="term" value="P:isoleucine biosynthetic process"/>
    <property type="evidence" value="ECO:0007669"/>
    <property type="project" value="TreeGrafter"/>
</dbReference>
<dbReference type="OrthoDB" id="4494979at2"/>
<organism evidence="7 8">
    <name type="scientific">Arenibacter echinorum</name>
    <dbReference type="NCBI Taxonomy" id="440515"/>
    <lineage>
        <taxon>Bacteria</taxon>
        <taxon>Pseudomonadati</taxon>
        <taxon>Bacteroidota</taxon>
        <taxon>Flavobacteriia</taxon>
        <taxon>Flavobacteriales</taxon>
        <taxon>Flavobacteriaceae</taxon>
        <taxon>Arenibacter</taxon>
    </lineage>
</organism>
<dbReference type="Pfam" id="PF02776">
    <property type="entry name" value="TPP_enzyme_N"/>
    <property type="match status" value="1"/>
</dbReference>
<sequence length="619" mass="67916">MKTKRLTVAQATIAYLKNQYVERDGKQNKFFAGCLGILGHGNVAGIGQALHQNLDFPFYVARNEQGMVHTAAAFARVKNRLQTFVCTSSIGPGATNMLTGAAAATINRIPVLLIPGDIFATRQVAPVLQQLESNVTQDISVNDCFKPVSKYWDRINRPEQLITSLPEVMRVLTSQAETGAVTLCIPQDVQAEAYDFPEEMFQKRVWYVGRTMPDQTLLSRAIAQIKESKRPIIIAGGGAIYSDATEILKKMVNRTGIPVAETFAGKGSLDYNEPQNLGAAGVTGTPGAIEMAKEADLVIGVGTRYSDFTTISKSAFQDPKVRFININVTEFDSFKHGALPLVGDAKAILETLDKELSNYEVNLNYRKKVENLNKSWDQFVENIYAEKNEVPAFQGEVIGAVNSFSNPNDIVLCAAGSLPGDLHKLWRTRNPKGFHLEYGYSCMGYEIAGGLGAKMARPESEIYVMVGDGSYLMMSQEIVTSIQEKQKMTIILLNNDGYSSIGSLSSSLGSEGFGTYYRYRNDETDQLDGGKLPIDYAANAASMGAHVIKAANVKELNAALEKAKTIDKTTVIYIEVDRKKAVPGFAWWDVAVAEVSEKDSVKSSLKTSIENKKTQKYYL</sequence>
<dbReference type="GO" id="GO:0050660">
    <property type="term" value="F:flavin adenine dinucleotide binding"/>
    <property type="evidence" value="ECO:0007669"/>
    <property type="project" value="TreeGrafter"/>
</dbReference>
<name>A0A327R769_9FLAO</name>
<feature type="domain" description="Thiamine pyrophosphate enzyme central" evidence="4">
    <location>
        <begin position="219"/>
        <end position="352"/>
    </location>
</feature>
<dbReference type="PANTHER" id="PTHR18968">
    <property type="entry name" value="THIAMINE PYROPHOSPHATE ENZYMES"/>
    <property type="match status" value="1"/>
</dbReference>
<proteinExistence type="inferred from homology"/>
<dbReference type="GO" id="GO:0016823">
    <property type="term" value="F:hydrolase activity, acting on acid carbon-carbon bonds, in ketonic substances"/>
    <property type="evidence" value="ECO:0007669"/>
    <property type="project" value="InterPro"/>
</dbReference>
<dbReference type="InterPro" id="IPR000399">
    <property type="entry name" value="TPP-bd_CS"/>
</dbReference>
<dbReference type="InterPro" id="IPR029035">
    <property type="entry name" value="DHS-like_NAD/FAD-binding_dom"/>
</dbReference>